<gene>
    <name evidence="2" type="ORF">Hfx1149_09540</name>
</gene>
<reference evidence="2" key="1">
    <citation type="submission" date="2019-09" db="EMBL/GenBank/DDBJ databases">
        <title>Genomic analysis of Haloferax sp. CBA1149.</title>
        <authorList>
            <person name="Roh S.W."/>
        </authorList>
    </citation>
    <scope>NUCLEOTIDE SEQUENCE</scope>
    <source>
        <strain evidence="2">CBA1149</strain>
    </source>
</reference>
<protein>
    <recommendedName>
        <fullName evidence="1">Methanogenesis regulatory protein FilR1 middle domain-containing protein</fullName>
    </recommendedName>
</protein>
<dbReference type="AlphaFoldDB" id="A0A643K1H4"/>
<sequence length="195" mass="21699">MVYEQYQDLIDTVECADRMSEFLTNVEGICEDVPHDVLTQLSVTTAADNDPHAPINRYLTVLGSEPVDEFRGVSPIVSRVFNEAAERVIGPETTMELAIDHDVLERSITEYTDAFELGQELDQFSLRVVDETLEFGLLLVDGHGVVAAYDDDGNMVALVDGDEPEVVTWVEQLYESLRAASVPVERDASVEQVFE</sequence>
<dbReference type="InterPro" id="IPR013561">
    <property type="entry name" value="FilR1_middle_dom"/>
</dbReference>
<accession>A0A643K1H4</accession>
<dbReference type="EMBL" id="VZUS01000001">
    <property type="protein sequence ID" value="KAB1189254.1"/>
    <property type="molecule type" value="Genomic_DNA"/>
</dbReference>
<feature type="domain" description="Methanogenesis regulatory protein FilR1 middle" evidence="1">
    <location>
        <begin position="51"/>
        <end position="179"/>
    </location>
</feature>
<dbReference type="Pfam" id="PF08350">
    <property type="entry name" value="FilR1_middle"/>
    <property type="match status" value="1"/>
</dbReference>
<evidence type="ECO:0000259" key="1">
    <source>
        <dbReference type="Pfam" id="PF08350"/>
    </source>
</evidence>
<organism evidence="2">
    <name type="scientific">Haloferax sp. CBA1149</name>
    <dbReference type="NCBI Taxonomy" id="2650753"/>
    <lineage>
        <taxon>Archaea</taxon>
        <taxon>Methanobacteriati</taxon>
        <taxon>Methanobacteriota</taxon>
        <taxon>Stenosarchaea group</taxon>
        <taxon>Halobacteria</taxon>
        <taxon>Halobacteriales</taxon>
        <taxon>Haloferacaceae</taxon>
        <taxon>Haloferax</taxon>
    </lineage>
</organism>
<comment type="caution">
    <text evidence="2">The sequence shown here is derived from an EMBL/GenBank/DDBJ whole genome shotgun (WGS) entry which is preliminary data.</text>
</comment>
<proteinExistence type="predicted"/>
<name>A0A643K1H4_9EURY</name>
<evidence type="ECO:0000313" key="2">
    <source>
        <dbReference type="EMBL" id="KAB1189254.1"/>
    </source>
</evidence>